<reference evidence="3" key="1">
    <citation type="submission" date="2021-02" db="EMBL/GenBank/DDBJ databases">
        <title>Leucobacter sp. CX169.</title>
        <authorList>
            <person name="Cheng Y."/>
        </authorList>
    </citation>
    <scope>NUCLEOTIDE SEQUENCE [LARGE SCALE GENOMIC DNA]</scope>
    <source>
        <strain evidence="3">JY899</strain>
    </source>
</reference>
<organism evidence="2 3">
    <name type="scientific">Flaviflexus equikiangi</name>
    <dbReference type="NCBI Taxonomy" id="2758573"/>
    <lineage>
        <taxon>Bacteria</taxon>
        <taxon>Bacillati</taxon>
        <taxon>Actinomycetota</taxon>
        <taxon>Actinomycetes</taxon>
        <taxon>Actinomycetales</taxon>
        <taxon>Actinomycetaceae</taxon>
        <taxon>Flaviflexus</taxon>
    </lineage>
</organism>
<dbReference type="RefSeq" id="WP_187997072.1">
    <property type="nucleotide sequence ID" value="NZ_JACEXG010000006.1"/>
</dbReference>
<dbReference type="Gene3D" id="3.20.20.10">
    <property type="entry name" value="Alanine racemase"/>
    <property type="match status" value="1"/>
</dbReference>
<proteinExistence type="predicted"/>
<feature type="domain" description="Alanine racemase N-terminal" evidence="1">
    <location>
        <begin position="21"/>
        <end position="189"/>
    </location>
</feature>
<dbReference type="EMBL" id="JAFFJS010000006">
    <property type="protein sequence ID" value="MBM9434017.1"/>
    <property type="molecule type" value="Genomic_DNA"/>
</dbReference>
<dbReference type="Proteomes" id="UP000705983">
    <property type="component" value="Unassembled WGS sequence"/>
</dbReference>
<protein>
    <submittedName>
        <fullName evidence="2">Alanine racemase</fullName>
    </submittedName>
</protein>
<dbReference type="SUPFAM" id="SSF51419">
    <property type="entry name" value="PLP-binding barrel"/>
    <property type="match status" value="1"/>
</dbReference>
<dbReference type="InterPro" id="IPR029066">
    <property type="entry name" value="PLP-binding_barrel"/>
</dbReference>
<evidence type="ECO:0000313" key="2">
    <source>
        <dbReference type="EMBL" id="MBM9434017.1"/>
    </source>
</evidence>
<dbReference type="InterPro" id="IPR042208">
    <property type="entry name" value="D-ser_dehydrat-like_sf"/>
</dbReference>
<keyword evidence="3" id="KW-1185">Reference proteome</keyword>
<evidence type="ECO:0000259" key="1">
    <source>
        <dbReference type="Pfam" id="PF01168"/>
    </source>
</evidence>
<comment type="caution">
    <text evidence="2">The sequence shown here is derived from an EMBL/GenBank/DDBJ whole genome shotgun (WGS) entry which is preliminary data.</text>
</comment>
<dbReference type="Pfam" id="PF01168">
    <property type="entry name" value="Ala_racemase_N"/>
    <property type="match status" value="1"/>
</dbReference>
<dbReference type="PANTHER" id="PTHR28004">
    <property type="entry name" value="ZGC:162816-RELATED"/>
    <property type="match status" value="1"/>
</dbReference>
<dbReference type="PANTHER" id="PTHR28004:SF2">
    <property type="entry name" value="D-SERINE DEHYDRATASE"/>
    <property type="match status" value="1"/>
</dbReference>
<gene>
    <name evidence="2" type="ORF">JVW63_09955</name>
</gene>
<name>A0ABS2TI96_9ACTO</name>
<dbReference type="Gene3D" id="2.40.37.20">
    <property type="entry name" value="D-serine dehydratase-like domain"/>
    <property type="match status" value="1"/>
</dbReference>
<dbReference type="InterPro" id="IPR051466">
    <property type="entry name" value="D-amino_acid_metab_enzyme"/>
</dbReference>
<sequence>MVTPHTRAALAGRSGPLAVLDLDAADRNAAALVERASGLPLRVASKSIRVPALLRRLLDTPGYRGILAYSLPEALNLVAEGFTDIVVAYPTADRAALETLARSRAALEQVTLMVDSAEHVTALGSLSPHQPFRICLDIDASLRLPGGIHIGPRRSPIHTVEDAVRVTTSILALPTVRLVGLMCYEGHVAGVGNASRSLRGMLVRWMQGMAVRDLRERRTAIVAAVGELAELEFVNGGGTGSLETSAAEGSLTEIAAGSGIYSPALFDHYRHFRHAPALFLASPVVRHPAPGWATVFTGGWIASGPAGADRLPVVDWPHGLAYSPTEGPGEVQTPLRGSAADQLALGDLVFFRPAKAGEPLDHFPSIAVVSDGVLIDEWDTYRGLGWAA</sequence>
<evidence type="ECO:0000313" key="3">
    <source>
        <dbReference type="Proteomes" id="UP000705983"/>
    </source>
</evidence>
<dbReference type="InterPro" id="IPR001608">
    <property type="entry name" value="Ala_racemase_N"/>
</dbReference>
<accession>A0ABS2TI96</accession>